<dbReference type="InterPro" id="IPR017872">
    <property type="entry name" value="Pyrmidine_PPase_CS"/>
</dbReference>
<evidence type="ECO:0000256" key="10">
    <source>
        <dbReference type="ARBA" id="ARBA00048453"/>
    </source>
</evidence>
<dbReference type="FunFam" id="3.40.1030.10:FF:000003">
    <property type="entry name" value="Pyrimidine-nucleoside phosphorylase"/>
    <property type="match status" value="1"/>
</dbReference>
<evidence type="ECO:0000313" key="13">
    <source>
        <dbReference type="EMBL" id="OPF87770.1"/>
    </source>
</evidence>
<evidence type="ECO:0000256" key="4">
    <source>
        <dbReference type="ARBA" id="ARBA00006915"/>
    </source>
</evidence>
<dbReference type="NCBIfam" id="NF004747">
    <property type="entry name" value="PRK06078.1"/>
    <property type="match status" value="1"/>
</dbReference>
<dbReference type="NCBIfam" id="TIGR02644">
    <property type="entry name" value="Y_phosphoryl"/>
    <property type="match status" value="1"/>
</dbReference>
<comment type="catalytic activity">
    <reaction evidence="1">
        <text>2'-deoxyuridine + phosphate = 2-deoxy-alpha-D-ribose 1-phosphate + uracil</text>
        <dbReference type="Rhea" id="RHEA:22824"/>
        <dbReference type="ChEBI" id="CHEBI:16450"/>
        <dbReference type="ChEBI" id="CHEBI:17568"/>
        <dbReference type="ChEBI" id="CHEBI:43474"/>
        <dbReference type="ChEBI" id="CHEBI:57259"/>
        <dbReference type="EC" id="2.4.2.2"/>
    </reaction>
</comment>
<dbReference type="AlphaFoldDB" id="A0A1V4DHP3"/>
<dbReference type="Proteomes" id="UP000189970">
    <property type="component" value="Unassembled WGS sequence"/>
</dbReference>
<name>A0A1V4DHP3_9ENTE</name>
<dbReference type="Gene3D" id="1.20.970.10">
    <property type="entry name" value="Transferase, Pyrimidine Nucleoside Phosphorylase, Chain C"/>
    <property type="match status" value="1"/>
</dbReference>
<proteinExistence type="inferred from homology"/>
<dbReference type="InterPro" id="IPR036320">
    <property type="entry name" value="Glycosyl_Trfase_fam3_N_dom_sf"/>
</dbReference>
<reference evidence="13 14" key="1">
    <citation type="submission" date="2017-02" db="EMBL/GenBank/DDBJ databases">
        <title>Vagococcus cremeus sp. nov., isolated from the small intestine of a marten, Martes flavigula.</title>
        <authorList>
            <person name="Tak E.J."/>
            <person name="Bae J.-W."/>
        </authorList>
    </citation>
    <scope>NUCLEOTIDE SEQUENCE [LARGE SCALE GENOMIC DNA]</scope>
    <source>
        <strain evidence="13 14">D7T301</strain>
    </source>
</reference>
<dbReference type="EC" id="2.4.2.2" evidence="6"/>
<dbReference type="Gene3D" id="3.40.1030.10">
    <property type="entry name" value="Nucleoside phosphorylase/phosphoribosyltransferase catalytic domain"/>
    <property type="match status" value="1"/>
</dbReference>
<accession>A0A1V4DHP3</accession>
<comment type="function">
    <text evidence="3">Catalyzes phosphorolysis of the pyrimidine nucleosides uridine, thymidine and 2'-deoxyuridine with the formation of the corresponding pyrimidine base and ribose-1-phosphate.</text>
</comment>
<dbReference type="InterPro" id="IPR018090">
    <property type="entry name" value="Pyrmidine_PPas_bac/euk"/>
</dbReference>
<dbReference type="InterPro" id="IPR017459">
    <property type="entry name" value="Glycosyl_Trfase_fam3_N_dom"/>
</dbReference>
<evidence type="ECO:0000256" key="8">
    <source>
        <dbReference type="ARBA" id="ARBA00022676"/>
    </source>
</evidence>
<comment type="cofactor">
    <cofactor evidence="2">
        <name>K(+)</name>
        <dbReference type="ChEBI" id="CHEBI:29103"/>
    </cofactor>
</comment>
<keyword evidence="14" id="KW-1185">Reference proteome</keyword>
<dbReference type="Pfam" id="PF07831">
    <property type="entry name" value="PYNP_C"/>
    <property type="match status" value="1"/>
</dbReference>
<gene>
    <name evidence="13" type="primary">deoA</name>
    <name evidence="13" type="ORF">BW731_06010</name>
</gene>
<evidence type="ECO:0000256" key="6">
    <source>
        <dbReference type="ARBA" id="ARBA00011889"/>
    </source>
</evidence>
<comment type="similarity">
    <text evidence="4">Belongs to the thymidine/pyrimidine-nucleoside phosphorylase family.</text>
</comment>
<dbReference type="Pfam" id="PF00591">
    <property type="entry name" value="Glycos_transf_3"/>
    <property type="match status" value="1"/>
</dbReference>
<dbReference type="GO" id="GO:0006206">
    <property type="term" value="P:pyrimidine nucleobase metabolic process"/>
    <property type="evidence" value="ECO:0007669"/>
    <property type="project" value="InterPro"/>
</dbReference>
<dbReference type="InterPro" id="IPR000053">
    <property type="entry name" value="Thymidine/pyrmidine_PPase"/>
</dbReference>
<organism evidence="13 14">
    <name type="scientific">Vagococcus martis</name>
    <dbReference type="NCBI Taxonomy" id="1768210"/>
    <lineage>
        <taxon>Bacteria</taxon>
        <taxon>Bacillati</taxon>
        <taxon>Bacillota</taxon>
        <taxon>Bacilli</taxon>
        <taxon>Lactobacillales</taxon>
        <taxon>Enterococcaceae</taxon>
        <taxon>Vagococcus</taxon>
    </lineage>
</organism>
<feature type="domain" description="Pyrimidine nucleoside phosphorylase C-terminal" evidence="12">
    <location>
        <begin position="345"/>
        <end position="418"/>
    </location>
</feature>
<dbReference type="SMART" id="SM00941">
    <property type="entry name" value="PYNP_C"/>
    <property type="match status" value="1"/>
</dbReference>
<evidence type="ECO:0000256" key="3">
    <source>
        <dbReference type="ARBA" id="ARBA00003877"/>
    </source>
</evidence>
<dbReference type="Pfam" id="PF02885">
    <property type="entry name" value="Glycos_trans_3N"/>
    <property type="match status" value="1"/>
</dbReference>
<dbReference type="PANTHER" id="PTHR10515">
    <property type="entry name" value="THYMIDINE PHOSPHORYLASE"/>
    <property type="match status" value="1"/>
</dbReference>
<comment type="subunit">
    <text evidence="5">Homodimer.</text>
</comment>
<protein>
    <recommendedName>
        <fullName evidence="7">Pyrimidine-nucleoside phosphorylase</fullName>
        <ecNumber evidence="6">2.4.2.2</ecNumber>
    </recommendedName>
</protein>
<keyword evidence="9" id="KW-0808">Transferase</keyword>
<dbReference type="SUPFAM" id="SSF52418">
    <property type="entry name" value="Nucleoside phosphorylase/phosphoribosyltransferase catalytic domain"/>
    <property type="match status" value="1"/>
</dbReference>
<dbReference type="InterPro" id="IPR013102">
    <property type="entry name" value="PYNP_C"/>
</dbReference>
<evidence type="ECO:0000256" key="1">
    <source>
        <dbReference type="ARBA" id="ARBA00001066"/>
    </source>
</evidence>
<dbReference type="GO" id="GO:0006213">
    <property type="term" value="P:pyrimidine nucleoside metabolic process"/>
    <property type="evidence" value="ECO:0007669"/>
    <property type="project" value="InterPro"/>
</dbReference>
<evidence type="ECO:0000259" key="12">
    <source>
        <dbReference type="SMART" id="SM00941"/>
    </source>
</evidence>
<keyword evidence="8" id="KW-0328">Glycosyltransferase</keyword>
<evidence type="ECO:0000256" key="11">
    <source>
        <dbReference type="ARBA" id="ARBA00048525"/>
    </source>
</evidence>
<comment type="caution">
    <text evidence="13">The sequence shown here is derived from an EMBL/GenBank/DDBJ whole genome shotgun (WGS) entry which is preliminary data.</text>
</comment>
<evidence type="ECO:0000256" key="9">
    <source>
        <dbReference type="ARBA" id="ARBA00022679"/>
    </source>
</evidence>
<sequence length="433" mass="46405">MRMVDLIKKKRDGLALSKDEIEFIINGYTTGDVTDYQMSALLMAIYFNDMTDEEITCMTTAMSQSGDMIDLSAIQGIKVDKHSTGGVGDTTTLVLAPLVASVGAKVAKMSGRGLGHTGGTIDKLEAIPGFKVELENDEFIKFVNESNVAVTGQSGDLAPADKKIYALRDVTATVDSIPLIASSIMCKKIASGADAIVLDVTTGDGAFMKNIEDAERLAHTMVRIGHLANRQTMAIISDMSQPLGNAIGNANEIKEAIDALKGEGPEDLMEMVYTLGSQMVVLAEKASTLEEARQLLENSITSGAAADKFKEMIRNQGGDDSVVDFPEKLPQANYIIEVPAKKTGVVSKIVADKIGVAAMLLGAGRRTKEEEIDYAVGLILNKKVGDSVFEGESLVTIQANRENVDDVLNVIYDNIEIGDIGEEPVLIHKIITE</sequence>
<evidence type="ECO:0000256" key="7">
    <source>
        <dbReference type="ARBA" id="ARBA00014680"/>
    </source>
</evidence>
<dbReference type="InterPro" id="IPR035902">
    <property type="entry name" value="Nuc_phospho_transferase"/>
</dbReference>
<dbReference type="Gene3D" id="3.90.1170.30">
    <property type="entry name" value="Pyrimidine nucleoside phosphorylase-like, C-terminal domain"/>
    <property type="match status" value="1"/>
</dbReference>
<dbReference type="RefSeq" id="WP_079346531.1">
    <property type="nucleotide sequence ID" value="NZ_MVAB01000001.1"/>
</dbReference>
<evidence type="ECO:0000256" key="2">
    <source>
        <dbReference type="ARBA" id="ARBA00001958"/>
    </source>
</evidence>
<evidence type="ECO:0000256" key="5">
    <source>
        <dbReference type="ARBA" id="ARBA00011738"/>
    </source>
</evidence>
<dbReference type="SUPFAM" id="SSF54680">
    <property type="entry name" value="Pyrimidine nucleoside phosphorylase C-terminal domain"/>
    <property type="match status" value="1"/>
</dbReference>
<dbReference type="PANTHER" id="PTHR10515:SF0">
    <property type="entry name" value="THYMIDINE PHOSPHORYLASE"/>
    <property type="match status" value="1"/>
</dbReference>
<dbReference type="EMBL" id="MVAB01000001">
    <property type="protein sequence ID" value="OPF87770.1"/>
    <property type="molecule type" value="Genomic_DNA"/>
</dbReference>
<evidence type="ECO:0000313" key="14">
    <source>
        <dbReference type="Proteomes" id="UP000189970"/>
    </source>
</evidence>
<comment type="catalytic activity">
    <reaction evidence="11">
        <text>thymidine + phosphate = 2-deoxy-alpha-D-ribose 1-phosphate + thymine</text>
        <dbReference type="Rhea" id="RHEA:16037"/>
        <dbReference type="ChEBI" id="CHEBI:17748"/>
        <dbReference type="ChEBI" id="CHEBI:17821"/>
        <dbReference type="ChEBI" id="CHEBI:43474"/>
        <dbReference type="ChEBI" id="CHEBI:57259"/>
        <dbReference type="EC" id="2.4.2.2"/>
    </reaction>
</comment>
<dbReference type="SUPFAM" id="SSF47648">
    <property type="entry name" value="Nucleoside phosphorylase/phosphoribosyltransferase N-terminal domain"/>
    <property type="match status" value="1"/>
</dbReference>
<dbReference type="InterPro" id="IPR000312">
    <property type="entry name" value="Glycosyl_Trfase_fam3"/>
</dbReference>
<dbReference type="PROSITE" id="PS00647">
    <property type="entry name" value="THYMID_PHOSPHORYLASE"/>
    <property type="match status" value="1"/>
</dbReference>
<dbReference type="InterPro" id="IPR036566">
    <property type="entry name" value="PYNP-like_C_sf"/>
</dbReference>
<comment type="catalytic activity">
    <reaction evidence="10">
        <text>uridine + phosphate = alpha-D-ribose 1-phosphate + uracil</text>
        <dbReference type="Rhea" id="RHEA:24388"/>
        <dbReference type="ChEBI" id="CHEBI:16704"/>
        <dbReference type="ChEBI" id="CHEBI:17568"/>
        <dbReference type="ChEBI" id="CHEBI:43474"/>
        <dbReference type="ChEBI" id="CHEBI:57720"/>
        <dbReference type="EC" id="2.4.2.2"/>
    </reaction>
</comment>
<dbReference type="PIRSF" id="PIRSF000478">
    <property type="entry name" value="TP_PyNP"/>
    <property type="match status" value="1"/>
</dbReference>
<dbReference type="GO" id="GO:0004645">
    <property type="term" value="F:1,4-alpha-oligoglucan phosphorylase activity"/>
    <property type="evidence" value="ECO:0007669"/>
    <property type="project" value="InterPro"/>
</dbReference>
<dbReference type="GO" id="GO:0005829">
    <property type="term" value="C:cytosol"/>
    <property type="evidence" value="ECO:0007669"/>
    <property type="project" value="TreeGrafter"/>
</dbReference>
<dbReference type="NCBIfam" id="NF004490">
    <property type="entry name" value="PRK05820.1"/>
    <property type="match status" value="1"/>
</dbReference>
<dbReference type="GO" id="GO:0009032">
    <property type="term" value="F:thymidine phosphorylase activity"/>
    <property type="evidence" value="ECO:0007669"/>
    <property type="project" value="TreeGrafter"/>
</dbReference>